<gene>
    <name evidence="1" type="ORF">ACFPFM_25960</name>
</gene>
<comment type="caution">
    <text evidence="1">The sequence shown here is derived from an EMBL/GenBank/DDBJ whole genome shotgun (WGS) entry which is preliminary data.</text>
</comment>
<dbReference type="Proteomes" id="UP001595833">
    <property type="component" value="Unassembled WGS sequence"/>
</dbReference>
<dbReference type="EMBL" id="JBHSJB010000027">
    <property type="protein sequence ID" value="MFC5057179.1"/>
    <property type="molecule type" value="Genomic_DNA"/>
</dbReference>
<dbReference type="RefSeq" id="WP_344043923.1">
    <property type="nucleotide sequence ID" value="NZ_BAAAKE010000054.1"/>
</dbReference>
<keyword evidence="2" id="KW-1185">Reference proteome</keyword>
<protein>
    <recommendedName>
        <fullName evidence="3">Lipoprotein LpqN</fullName>
    </recommendedName>
</protein>
<accession>A0ABV9Y749</accession>
<evidence type="ECO:0000313" key="2">
    <source>
        <dbReference type="Proteomes" id="UP001595833"/>
    </source>
</evidence>
<organism evidence="1 2">
    <name type="scientific">Saccharothrix xinjiangensis</name>
    <dbReference type="NCBI Taxonomy" id="204798"/>
    <lineage>
        <taxon>Bacteria</taxon>
        <taxon>Bacillati</taxon>
        <taxon>Actinomycetota</taxon>
        <taxon>Actinomycetes</taxon>
        <taxon>Pseudonocardiales</taxon>
        <taxon>Pseudonocardiaceae</taxon>
        <taxon>Saccharothrix</taxon>
    </lineage>
</organism>
<proteinExistence type="predicted"/>
<evidence type="ECO:0000313" key="1">
    <source>
        <dbReference type="EMBL" id="MFC5057179.1"/>
    </source>
</evidence>
<reference evidence="2" key="1">
    <citation type="journal article" date="2019" name="Int. J. Syst. Evol. Microbiol.">
        <title>The Global Catalogue of Microorganisms (GCM) 10K type strain sequencing project: providing services to taxonomists for standard genome sequencing and annotation.</title>
        <authorList>
            <consortium name="The Broad Institute Genomics Platform"/>
            <consortium name="The Broad Institute Genome Sequencing Center for Infectious Disease"/>
            <person name="Wu L."/>
            <person name="Ma J."/>
        </authorList>
    </citation>
    <scope>NUCLEOTIDE SEQUENCE [LARGE SCALE GENOMIC DNA]</scope>
    <source>
        <strain evidence="2">KCTC 12848</strain>
    </source>
</reference>
<name>A0ABV9Y749_9PSEU</name>
<sequence>MLCTGFHLMCRNWGPYRMSSRRTLPVVLVAVAPAAGCAGAPTGPPPALAENAATGSGHVPIPRTNVLLRLPDGLEVDPSLPGLARPGANTSVVVMSQPLVDTTPEEAREEMADGLSGPKARLQGMDMDEPRELDVAGHPAIAVTGEQLASGAVYRKAIVALFTEKTFVMMTGTIEPGDPLTANELLTTLTDARWSDETAAGDLGFELTPAPGYQRQEGSTSSVIITLDGETGPNAPSLVAAPSLGDNPVEEGEREEFARKRFTKLPSTPQVESVTEVEVAGLPGFELTGSNRAGVVTYGAVLFTEVGYLVITGRFDPDLHPDQVPAFQEMTRSLVLT</sequence>
<evidence type="ECO:0008006" key="3">
    <source>
        <dbReference type="Google" id="ProtNLM"/>
    </source>
</evidence>